<dbReference type="AlphaFoldDB" id="A0A2B4S8M2"/>
<feature type="region of interest" description="Disordered" evidence="1">
    <location>
        <begin position="113"/>
        <end position="137"/>
    </location>
</feature>
<dbReference type="EMBL" id="LSMT01000164">
    <property type="protein sequence ID" value="PFX24928.1"/>
    <property type="molecule type" value="Genomic_DNA"/>
</dbReference>
<dbReference type="OrthoDB" id="5976933at2759"/>
<accession>A0A2B4S8M2</accession>
<protein>
    <submittedName>
        <fullName evidence="2">Uncharacterized protein</fullName>
    </submittedName>
</protein>
<dbReference type="Proteomes" id="UP000225706">
    <property type="component" value="Unassembled WGS sequence"/>
</dbReference>
<name>A0A2B4S8M2_STYPI</name>
<evidence type="ECO:0000256" key="1">
    <source>
        <dbReference type="SAM" id="MobiDB-lite"/>
    </source>
</evidence>
<evidence type="ECO:0000313" key="2">
    <source>
        <dbReference type="EMBL" id="PFX24928.1"/>
    </source>
</evidence>
<gene>
    <name evidence="2" type="ORF">AWC38_SpisGene10458</name>
</gene>
<reference evidence="3" key="1">
    <citation type="journal article" date="2017" name="bioRxiv">
        <title>Comparative analysis of the genomes of Stylophora pistillata and Acropora digitifera provides evidence for extensive differences between species of corals.</title>
        <authorList>
            <person name="Voolstra C.R."/>
            <person name="Li Y."/>
            <person name="Liew Y.J."/>
            <person name="Baumgarten S."/>
            <person name="Zoccola D."/>
            <person name="Flot J.-F."/>
            <person name="Tambutte S."/>
            <person name="Allemand D."/>
            <person name="Aranda M."/>
        </authorList>
    </citation>
    <scope>NUCLEOTIDE SEQUENCE [LARGE SCALE GENOMIC DNA]</scope>
</reference>
<proteinExistence type="predicted"/>
<sequence>MIIQFRENQSPIVASFPGNFQRIDSAYIRLQDGRHCSNNKSSNAIEIFCSLFGLITTLLRFSPSESSEFISQLRDLLDTVDPRNMSVDEENKSQANKEQPHALLRLEKPTMPMNKTSSSVVMTPPNSGNSQRTENKNVSPNLEKIIEKEDSDTPEKVLLMKQQSSHVIKDVHYVCERNWKSLAMVLRNVCRFGNPEAKAIVNEIFEEVAVKRGV</sequence>
<keyword evidence="3" id="KW-1185">Reference proteome</keyword>
<organism evidence="2 3">
    <name type="scientific">Stylophora pistillata</name>
    <name type="common">Smooth cauliflower coral</name>
    <dbReference type="NCBI Taxonomy" id="50429"/>
    <lineage>
        <taxon>Eukaryota</taxon>
        <taxon>Metazoa</taxon>
        <taxon>Cnidaria</taxon>
        <taxon>Anthozoa</taxon>
        <taxon>Hexacorallia</taxon>
        <taxon>Scleractinia</taxon>
        <taxon>Astrocoeniina</taxon>
        <taxon>Pocilloporidae</taxon>
        <taxon>Stylophora</taxon>
    </lineage>
</organism>
<evidence type="ECO:0000313" key="3">
    <source>
        <dbReference type="Proteomes" id="UP000225706"/>
    </source>
</evidence>
<comment type="caution">
    <text evidence="2">The sequence shown here is derived from an EMBL/GenBank/DDBJ whole genome shotgun (WGS) entry which is preliminary data.</text>
</comment>